<organism evidence="2 3">
    <name type="scientific">Filimonas lacunae</name>
    <dbReference type="NCBI Taxonomy" id="477680"/>
    <lineage>
        <taxon>Bacteria</taxon>
        <taxon>Pseudomonadati</taxon>
        <taxon>Bacteroidota</taxon>
        <taxon>Chitinophagia</taxon>
        <taxon>Chitinophagales</taxon>
        <taxon>Chitinophagaceae</taxon>
        <taxon>Filimonas</taxon>
    </lineage>
</organism>
<evidence type="ECO:0000313" key="3">
    <source>
        <dbReference type="Proteomes" id="UP000186917"/>
    </source>
</evidence>
<proteinExistence type="predicted"/>
<reference evidence="3" key="1">
    <citation type="submission" date="2017-01" db="EMBL/GenBank/DDBJ databases">
        <authorList>
            <person name="Varghese N."/>
            <person name="Submissions S."/>
        </authorList>
    </citation>
    <scope>NUCLEOTIDE SEQUENCE [LARGE SCALE GENOMIC DNA]</scope>
    <source>
        <strain evidence="3">DSM 21054</strain>
    </source>
</reference>
<dbReference type="STRING" id="477680.SAMN05421788_101828"/>
<feature type="transmembrane region" description="Helical" evidence="1">
    <location>
        <begin position="47"/>
        <end position="68"/>
    </location>
</feature>
<dbReference type="Proteomes" id="UP000186917">
    <property type="component" value="Unassembled WGS sequence"/>
</dbReference>
<feature type="transmembrane region" description="Helical" evidence="1">
    <location>
        <begin position="113"/>
        <end position="135"/>
    </location>
</feature>
<feature type="transmembrane region" description="Helical" evidence="1">
    <location>
        <begin position="7"/>
        <end position="27"/>
    </location>
</feature>
<dbReference type="KEGG" id="fln:FLA_5439"/>
<keyword evidence="3" id="KW-1185">Reference proteome</keyword>
<gene>
    <name evidence="2" type="ORF">SAMN05421788_101828</name>
</gene>
<accession>A0A173MPT2</accession>
<name>A0A173MPT2_9BACT</name>
<keyword evidence="1" id="KW-0472">Membrane</keyword>
<protein>
    <submittedName>
        <fullName evidence="2">Uncharacterized protein</fullName>
    </submittedName>
</protein>
<dbReference type="RefSeq" id="WP_084206029.1">
    <property type="nucleotide sequence ID" value="NZ_AP017422.1"/>
</dbReference>
<sequence length="142" mass="16256">MKKIKRLLLLHDWMWSVAIAFVCYWLLNLGPASINGVAMEYYAINWMQALLATAGIMAGLFAVARLGLWFNLQKIHHYVWGKRYKVPGSWEGAKEYRLFSFEDFKTLQPWQKLLLASVWVAFLFSAALVVFLKLLSAASVAP</sequence>
<keyword evidence="1" id="KW-1133">Transmembrane helix</keyword>
<evidence type="ECO:0000313" key="2">
    <source>
        <dbReference type="EMBL" id="SIS72311.1"/>
    </source>
</evidence>
<evidence type="ECO:0000256" key="1">
    <source>
        <dbReference type="SAM" id="Phobius"/>
    </source>
</evidence>
<dbReference type="OrthoDB" id="9909585at2"/>
<dbReference type="AlphaFoldDB" id="A0A173MPT2"/>
<dbReference type="EMBL" id="FTOR01000001">
    <property type="protein sequence ID" value="SIS72311.1"/>
    <property type="molecule type" value="Genomic_DNA"/>
</dbReference>
<keyword evidence="1" id="KW-0812">Transmembrane</keyword>